<gene>
    <name evidence="5" type="ORF">SAMN04488074_112158</name>
</gene>
<keyword evidence="3" id="KW-0274">FAD</keyword>
<accession>A0A1G9LRN7</accession>
<evidence type="ECO:0000256" key="3">
    <source>
        <dbReference type="ARBA" id="ARBA00022827"/>
    </source>
</evidence>
<evidence type="ECO:0000256" key="1">
    <source>
        <dbReference type="ARBA" id="ARBA00001974"/>
    </source>
</evidence>
<dbReference type="InterPro" id="IPR002938">
    <property type="entry name" value="FAD-bd"/>
</dbReference>
<evidence type="ECO:0000313" key="5">
    <source>
        <dbReference type="EMBL" id="SDL64434.1"/>
    </source>
</evidence>
<dbReference type="SUPFAM" id="SSF51905">
    <property type="entry name" value="FAD/NAD(P)-binding domain"/>
    <property type="match status" value="1"/>
</dbReference>
<dbReference type="GO" id="GO:0016709">
    <property type="term" value="F:oxidoreductase activity, acting on paired donors, with incorporation or reduction of molecular oxygen, NAD(P)H as one donor, and incorporation of one atom of oxygen"/>
    <property type="evidence" value="ECO:0007669"/>
    <property type="project" value="UniProtKB-ARBA"/>
</dbReference>
<evidence type="ECO:0000256" key="2">
    <source>
        <dbReference type="ARBA" id="ARBA00022630"/>
    </source>
</evidence>
<evidence type="ECO:0000313" key="6">
    <source>
        <dbReference type="Proteomes" id="UP000199682"/>
    </source>
</evidence>
<proteinExistence type="predicted"/>
<dbReference type="GO" id="GO:0071949">
    <property type="term" value="F:FAD binding"/>
    <property type="evidence" value="ECO:0007669"/>
    <property type="project" value="InterPro"/>
</dbReference>
<dbReference type="InterPro" id="IPR036188">
    <property type="entry name" value="FAD/NAD-bd_sf"/>
</dbReference>
<comment type="cofactor">
    <cofactor evidence="1">
        <name>FAD</name>
        <dbReference type="ChEBI" id="CHEBI:57692"/>
    </cofactor>
</comment>
<dbReference type="EMBL" id="FNET01000012">
    <property type="protein sequence ID" value="SDL64434.1"/>
    <property type="molecule type" value="Genomic_DNA"/>
</dbReference>
<dbReference type="PANTHER" id="PTHR43004:SF19">
    <property type="entry name" value="BINDING MONOOXYGENASE, PUTATIVE (JCVI)-RELATED"/>
    <property type="match status" value="1"/>
</dbReference>
<dbReference type="Pfam" id="PF01494">
    <property type="entry name" value="FAD_binding_3"/>
    <property type="match status" value="1"/>
</dbReference>
<dbReference type="PANTHER" id="PTHR43004">
    <property type="entry name" value="TRK SYSTEM POTASSIUM UPTAKE PROTEIN"/>
    <property type="match status" value="1"/>
</dbReference>
<sequence length="498" mass="53470">MTRYHHDHEVVVVGGGPVGMLLSAELRLAGVDVVLVERLAERSPHSKAFGLHARSLEVLDRRGLVGRFREGARSWANGHFAGLPEWVDFSVLDSSHPYALLVQQTRTEELLEAHALESGVRILRGHEVTSIEQDDGGVTVTGTSAGGDFVARARYVVGCDGGSSPVRKASGIGFPGTGGRVTARLGDVVLTAENPPMGMERTERGLLFCVPLEDGYHRIATFDFAATKDQGEELTLDELTASMRDIWGTDLGAHDPRWLSWFTDSARLADTYRDGRLLIAGDAAHVHFPVGGQGLNLGLQDAFNLGWKLAAEVHGWAPDDLLDTYSAERRVPAARVLANTRAQIALMNPDSDVTALRDLFTALMRLDQVNLHIAEMLTGVDVTYDLGPAEHPLTGRFAHDLDLVGDGAPKRLSELLHGGTGVLLDLSGGNAVTAAYEKWAAGVTDASRLVRVSATCPGEPELAALLVRPDGYVAWAGNRDAELEAGPHAAAVRWFGTV</sequence>
<dbReference type="AlphaFoldDB" id="A0A1G9LRN7"/>
<reference evidence="6" key="1">
    <citation type="submission" date="2016-10" db="EMBL/GenBank/DDBJ databases">
        <authorList>
            <person name="Varghese N."/>
            <person name="Submissions S."/>
        </authorList>
    </citation>
    <scope>NUCLEOTIDE SEQUENCE [LARGE SCALE GENOMIC DNA]</scope>
    <source>
        <strain evidence="6">DSM 44796</strain>
    </source>
</reference>
<feature type="domain" description="FAD-binding" evidence="4">
    <location>
        <begin position="8"/>
        <end position="339"/>
    </location>
</feature>
<dbReference type="Pfam" id="PF21274">
    <property type="entry name" value="Rng_hyd_C"/>
    <property type="match status" value="1"/>
</dbReference>
<organism evidence="5 6">
    <name type="scientific">Lentzea albidocapillata subsp. violacea</name>
    <dbReference type="NCBI Taxonomy" id="128104"/>
    <lineage>
        <taxon>Bacteria</taxon>
        <taxon>Bacillati</taxon>
        <taxon>Actinomycetota</taxon>
        <taxon>Actinomycetes</taxon>
        <taxon>Pseudonocardiales</taxon>
        <taxon>Pseudonocardiaceae</taxon>
        <taxon>Lentzea</taxon>
    </lineage>
</organism>
<evidence type="ECO:0000259" key="4">
    <source>
        <dbReference type="Pfam" id="PF01494"/>
    </source>
</evidence>
<dbReference type="Gene3D" id="3.40.30.120">
    <property type="match status" value="1"/>
</dbReference>
<dbReference type="Proteomes" id="UP000199682">
    <property type="component" value="Unassembled WGS sequence"/>
</dbReference>
<name>A0A1G9LRN7_9PSEU</name>
<dbReference type="Gene3D" id="3.50.50.60">
    <property type="entry name" value="FAD/NAD(P)-binding domain"/>
    <property type="match status" value="1"/>
</dbReference>
<dbReference type="RefSeq" id="WP_090009112.1">
    <property type="nucleotide sequence ID" value="NZ_FNET01000012.1"/>
</dbReference>
<keyword evidence="2" id="KW-0285">Flavoprotein</keyword>
<dbReference type="InterPro" id="IPR050641">
    <property type="entry name" value="RIFMO-like"/>
</dbReference>
<dbReference type="PRINTS" id="PR00420">
    <property type="entry name" value="RNGMNOXGNASE"/>
</dbReference>
<dbReference type="Gene3D" id="3.30.70.2450">
    <property type="match status" value="1"/>
</dbReference>
<protein>
    <submittedName>
        <fullName evidence="5">3-(3-hydroxy-phenyl)propionate hydroxylase</fullName>
    </submittedName>
</protein>